<gene>
    <name evidence="1" type="ORF">GS399_00835</name>
</gene>
<dbReference type="InterPro" id="IPR046702">
    <property type="entry name" value="DUF6572"/>
</dbReference>
<comment type="caution">
    <text evidence="1">The sequence shown here is derived from an EMBL/GenBank/DDBJ whole genome shotgun (WGS) entry which is preliminary data.</text>
</comment>
<protein>
    <submittedName>
        <fullName evidence="1">Uncharacterized protein</fullName>
    </submittedName>
</protein>
<dbReference type="Pfam" id="PF20212">
    <property type="entry name" value="DUF6572"/>
    <property type="match status" value="1"/>
</dbReference>
<evidence type="ECO:0000313" key="2">
    <source>
        <dbReference type="Proteomes" id="UP000466586"/>
    </source>
</evidence>
<sequence>MAITETNSIDLIGTDKRKGLVILTISDHLDWEDYEIHCHQLQCKLNDYRQFIESGQLYETYPSKASPLH</sequence>
<reference evidence="1 2" key="1">
    <citation type="submission" date="2019-11" db="EMBL/GenBank/DDBJ databases">
        <title>Pedobacter sp. HMF7647 Genome sequencing and assembly.</title>
        <authorList>
            <person name="Kang H."/>
            <person name="Kim H."/>
            <person name="Joh K."/>
        </authorList>
    </citation>
    <scope>NUCLEOTIDE SEQUENCE [LARGE SCALE GENOMIC DNA]</scope>
    <source>
        <strain evidence="1 2">HMF7647</strain>
    </source>
</reference>
<dbReference type="AlphaFoldDB" id="A0A7K1Y566"/>
<dbReference type="Proteomes" id="UP000466586">
    <property type="component" value="Unassembled WGS sequence"/>
</dbReference>
<evidence type="ECO:0000313" key="1">
    <source>
        <dbReference type="EMBL" id="MXV49501.1"/>
    </source>
</evidence>
<dbReference type="EMBL" id="WVHT01000001">
    <property type="protein sequence ID" value="MXV49501.1"/>
    <property type="molecule type" value="Genomic_DNA"/>
</dbReference>
<proteinExistence type="predicted"/>
<keyword evidence="2" id="KW-1185">Reference proteome</keyword>
<name>A0A7K1Y566_9SPHI</name>
<dbReference type="RefSeq" id="WP_160842612.1">
    <property type="nucleotide sequence ID" value="NZ_WVHT01000001.1"/>
</dbReference>
<organism evidence="1 2">
    <name type="scientific">Hufsiella arboris</name>
    <dbReference type="NCBI Taxonomy" id="2695275"/>
    <lineage>
        <taxon>Bacteria</taxon>
        <taxon>Pseudomonadati</taxon>
        <taxon>Bacteroidota</taxon>
        <taxon>Sphingobacteriia</taxon>
        <taxon>Sphingobacteriales</taxon>
        <taxon>Sphingobacteriaceae</taxon>
        <taxon>Hufsiella</taxon>
    </lineage>
</organism>
<accession>A0A7K1Y566</accession>